<dbReference type="SUPFAM" id="SSF55347">
    <property type="entry name" value="Glyceraldehyde-3-phosphate dehydrogenase-like, C-terminal domain"/>
    <property type="match status" value="1"/>
</dbReference>
<evidence type="ECO:0000256" key="8">
    <source>
        <dbReference type="ARBA" id="ARBA00023002"/>
    </source>
</evidence>
<dbReference type="GeneID" id="83004143"/>
<dbReference type="PANTHER" id="PTHR43331">
    <property type="entry name" value="HOMOSERINE DEHYDROGENASE"/>
    <property type="match status" value="1"/>
</dbReference>
<dbReference type="GO" id="GO:0050661">
    <property type="term" value="F:NADP binding"/>
    <property type="evidence" value="ECO:0007669"/>
    <property type="project" value="InterPro"/>
</dbReference>
<dbReference type="InterPro" id="IPR001342">
    <property type="entry name" value="HDH_cat"/>
</dbReference>
<dbReference type="RefSeq" id="WP_067536766.1">
    <property type="nucleotide sequence ID" value="NZ_AP025567.1"/>
</dbReference>
<feature type="binding site" evidence="13">
    <location>
        <begin position="10"/>
        <end position="15"/>
    </location>
    <ligand>
        <name>NADP(+)</name>
        <dbReference type="ChEBI" id="CHEBI:58349"/>
    </ligand>
</feature>
<dbReference type="NCBIfam" id="NF004976">
    <property type="entry name" value="PRK06349.1"/>
    <property type="match status" value="1"/>
</dbReference>
<evidence type="ECO:0000256" key="7">
    <source>
        <dbReference type="ARBA" id="ARBA00022697"/>
    </source>
</evidence>
<evidence type="ECO:0000259" key="14">
    <source>
        <dbReference type="Pfam" id="PF00742"/>
    </source>
</evidence>
<comment type="pathway">
    <text evidence="2">Amino-acid biosynthesis; L-methionine biosynthesis via de novo pathway; L-homoserine from L-aspartate: step 3/3.</text>
</comment>
<keyword evidence="17" id="KW-1185">Reference proteome</keyword>
<keyword evidence="8 16" id="KW-0560">Oxidoreductase</keyword>
<feature type="active site" description="Proton donor" evidence="12">
    <location>
        <position position="216"/>
    </location>
</feature>
<dbReference type="Pfam" id="PF00742">
    <property type="entry name" value="Homoserine_dh"/>
    <property type="match status" value="1"/>
</dbReference>
<evidence type="ECO:0000313" key="16">
    <source>
        <dbReference type="EMBL" id="RHJ85982.1"/>
    </source>
</evidence>
<dbReference type="Gene3D" id="3.40.50.720">
    <property type="entry name" value="NAD(P)-binding Rossmann-like Domain"/>
    <property type="match status" value="1"/>
</dbReference>
<feature type="domain" description="Aspartate/homoserine dehydrogenase NAD-binding" evidence="15">
    <location>
        <begin position="10"/>
        <end position="139"/>
    </location>
</feature>
<feature type="domain" description="Homoserine dehydrogenase catalytic" evidence="14">
    <location>
        <begin position="149"/>
        <end position="328"/>
    </location>
</feature>
<organism evidence="16 17">
    <name type="scientific">Emergencia timonensis</name>
    <dbReference type="NCBI Taxonomy" id="1776384"/>
    <lineage>
        <taxon>Bacteria</taxon>
        <taxon>Bacillati</taxon>
        <taxon>Bacillota</taxon>
        <taxon>Clostridia</taxon>
        <taxon>Peptostreptococcales</taxon>
        <taxon>Anaerovoracaceae</taxon>
        <taxon>Emergencia</taxon>
    </lineage>
</organism>
<dbReference type="AlphaFoldDB" id="A0A415DYV7"/>
<keyword evidence="10" id="KW-0486">Methionine biosynthesis</keyword>
<comment type="catalytic activity">
    <reaction evidence="11">
        <text>L-homoserine + NADP(+) = L-aspartate 4-semialdehyde + NADPH + H(+)</text>
        <dbReference type="Rhea" id="RHEA:15761"/>
        <dbReference type="ChEBI" id="CHEBI:15378"/>
        <dbReference type="ChEBI" id="CHEBI:57476"/>
        <dbReference type="ChEBI" id="CHEBI:57783"/>
        <dbReference type="ChEBI" id="CHEBI:58349"/>
        <dbReference type="ChEBI" id="CHEBI:537519"/>
        <dbReference type="EC" id="1.1.1.3"/>
    </reaction>
    <physiologicalReaction direction="right-to-left" evidence="11">
        <dbReference type="Rhea" id="RHEA:15763"/>
    </physiologicalReaction>
</comment>
<comment type="caution">
    <text evidence="16">The sequence shown here is derived from an EMBL/GenBank/DDBJ whole genome shotgun (WGS) entry which is preliminary data.</text>
</comment>
<reference evidence="16 17" key="1">
    <citation type="submission" date="2018-08" db="EMBL/GenBank/DDBJ databases">
        <title>A genome reference for cultivated species of the human gut microbiota.</title>
        <authorList>
            <person name="Zou Y."/>
            <person name="Xue W."/>
            <person name="Luo G."/>
        </authorList>
    </citation>
    <scope>NUCLEOTIDE SEQUENCE [LARGE SCALE GENOMIC DNA]</scope>
    <source>
        <strain evidence="16 17">AM07-24</strain>
    </source>
</reference>
<dbReference type="Gene3D" id="3.30.360.10">
    <property type="entry name" value="Dihydrodipicolinate Reductase, domain 2"/>
    <property type="match status" value="1"/>
</dbReference>
<evidence type="ECO:0000256" key="4">
    <source>
        <dbReference type="ARBA" id="ARBA00013213"/>
    </source>
</evidence>
<evidence type="ECO:0000256" key="2">
    <source>
        <dbReference type="ARBA" id="ARBA00005062"/>
    </source>
</evidence>
<accession>A0A415DYV7</accession>
<comment type="similarity">
    <text evidence="3">Belongs to the homoserine dehydrogenase family.</text>
</comment>
<evidence type="ECO:0000256" key="11">
    <source>
        <dbReference type="ARBA" id="ARBA00048841"/>
    </source>
</evidence>
<dbReference type="InterPro" id="IPR036291">
    <property type="entry name" value="NAD(P)-bd_dom_sf"/>
</dbReference>
<feature type="binding site" evidence="13">
    <location>
        <position position="117"/>
    </location>
    <ligand>
        <name>NADPH</name>
        <dbReference type="ChEBI" id="CHEBI:57783"/>
    </ligand>
</feature>
<sequence>MKTIKLALIGCGNVGKAFARMLRQKTDDICENFDTEVRITAICTRSKGALTDSRGIDIEHLDDQVFDGKKSAMEVIAEADYDVLIELTPINILTGMPAIEHIRDGINRGKHVITANKGPVAWAYRELSDLAAAKGVCFCHEAAVMDGVPVFNLAKETLMGCRITEIKGILNATTNYILNEMEKGVAYEDAVKEGQRRGFVEADPAMDLEGWDAAAKLTALMNVLMDVKITPQEIRREGIGAITKEQIDQAKARGQKYKLLCHGKIENGRPIGTVGPQLVGGDALFASINGTAACVTLTTDLMGDVSVIEHVYEPEIDQTAYGVLSDLLRILTVIEK</sequence>
<comment type="pathway">
    <text evidence="1">Amino-acid biosynthesis; L-threonine biosynthesis; L-threonine from L-aspartate: step 3/5.</text>
</comment>
<keyword evidence="7" id="KW-0791">Threonine biosynthesis</keyword>
<protein>
    <recommendedName>
        <fullName evidence="5">Homoserine dehydrogenase</fullName>
        <ecNumber evidence="4">1.1.1.3</ecNumber>
    </recommendedName>
</protein>
<dbReference type="STRING" id="1776384.GCA_900086585_01769"/>
<dbReference type="EC" id="1.1.1.3" evidence="4"/>
<dbReference type="GO" id="GO:0009088">
    <property type="term" value="P:threonine biosynthetic process"/>
    <property type="evidence" value="ECO:0007669"/>
    <property type="project" value="UniProtKB-UniPathway"/>
</dbReference>
<gene>
    <name evidence="16" type="ORF">DW099_14165</name>
</gene>
<keyword evidence="6" id="KW-0028">Amino-acid biosynthesis</keyword>
<dbReference type="OrthoDB" id="9808167at2"/>
<evidence type="ECO:0000256" key="6">
    <source>
        <dbReference type="ARBA" id="ARBA00022605"/>
    </source>
</evidence>
<evidence type="ECO:0000256" key="5">
    <source>
        <dbReference type="ARBA" id="ARBA00013376"/>
    </source>
</evidence>
<evidence type="ECO:0000256" key="1">
    <source>
        <dbReference type="ARBA" id="ARBA00005056"/>
    </source>
</evidence>
<keyword evidence="9" id="KW-0915">Sodium</keyword>
<evidence type="ECO:0000256" key="3">
    <source>
        <dbReference type="ARBA" id="ARBA00006753"/>
    </source>
</evidence>
<dbReference type="GO" id="GO:0009086">
    <property type="term" value="P:methionine biosynthetic process"/>
    <property type="evidence" value="ECO:0007669"/>
    <property type="project" value="UniProtKB-KW"/>
</dbReference>
<dbReference type="PANTHER" id="PTHR43331:SF1">
    <property type="entry name" value="HOMOSERINE DEHYDROGENASE"/>
    <property type="match status" value="1"/>
</dbReference>
<evidence type="ECO:0000259" key="15">
    <source>
        <dbReference type="Pfam" id="PF03447"/>
    </source>
</evidence>
<dbReference type="SUPFAM" id="SSF51735">
    <property type="entry name" value="NAD(P)-binding Rossmann-fold domains"/>
    <property type="match status" value="1"/>
</dbReference>
<dbReference type="UniPathway" id="UPA00051">
    <property type="reaction ID" value="UER00465"/>
</dbReference>
<evidence type="ECO:0000256" key="12">
    <source>
        <dbReference type="PIRSR" id="PIRSR036497-1"/>
    </source>
</evidence>
<dbReference type="Pfam" id="PF03447">
    <property type="entry name" value="NAD_binding_3"/>
    <property type="match status" value="1"/>
</dbReference>
<dbReference type="Proteomes" id="UP000284841">
    <property type="component" value="Unassembled WGS sequence"/>
</dbReference>
<proteinExistence type="inferred from homology"/>
<dbReference type="InterPro" id="IPR005106">
    <property type="entry name" value="Asp/hSer_DH_NAD-bd"/>
</dbReference>
<name>A0A415DYV7_9FIRM</name>
<dbReference type="GO" id="GO:0004412">
    <property type="term" value="F:homoserine dehydrogenase activity"/>
    <property type="evidence" value="ECO:0007669"/>
    <property type="project" value="UniProtKB-EC"/>
</dbReference>
<evidence type="ECO:0000256" key="13">
    <source>
        <dbReference type="PIRSR" id="PIRSR036497-2"/>
    </source>
</evidence>
<evidence type="ECO:0000256" key="9">
    <source>
        <dbReference type="ARBA" id="ARBA00023053"/>
    </source>
</evidence>
<dbReference type="EMBL" id="QRMS01000004">
    <property type="protein sequence ID" value="RHJ85982.1"/>
    <property type="molecule type" value="Genomic_DNA"/>
</dbReference>
<dbReference type="InterPro" id="IPR022697">
    <property type="entry name" value="HDH_short"/>
</dbReference>
<dbReference type="PIRSF" id="PIRSF036497">
    <property type="entry name" value="HDH_short"/>
    <property type="match status" value="1"/>
</dbReference>
<evidence type="ECO:0000313" key="17">
    <source>
        <dbReference type="Proteomes" id="UP000284841"/>
    </source>
</evidence>
<evidence type="ECO:0000256" key="10">
    <source>
        <dbReference type="ARBA" id="ARBA00023167"/>
    </source>
</evidence>
<keyword evidence="13" id="KW-0521">NADP</keyword>
<dbReference type="UniPathway" id="UPA00050">
    <property type="reaction ID" value="UER00063"/>
</dbReference>
<feature type="binding site" evidence="13">
    <location>
        <position position="201"/>
    </location>
    <ligand>
        <name>L-homoserine</name>
        <dbReference type="ChEBI" id="CHEBI:57476"/>
    </ligand>
</feature>
<dbReference type="FunFam" id="3.30.360.10:FF:000005">
    <property type="entry name" value="Homoserine dehydrogenase"/>
    <property type="match status" value="1"/>
</dbReference>